<dbReference type="AlphaFoldDB" id="A0A383WHQ4"/>
<dbReference type="Gene3D" id="2.60.40.790">
    <property type="match status" value="1"/>
</dbReference>
<feature type="domain" description="CS" evidence="1">
    <location>
        <begin position="78"/>
        <end position="175"/>
    </location>
</feature>
<dbReference type="GO" id="GO:0006457">
    <property type="term" value="P:protein folding"/>
    <property type="evidence" value="ECO:0007669"/>
    <property type="project" value="TreeGrafter"/>
</dbReference>
<sequence>MGYQQNMVEQKHALVAAALTATTVAAACHLLSRHYSLQTALLQGPRGSNNKSLQQLSRGFGGSSIAAQAAAGSKPDVQQAVCWDYAQSLEELLVEVQVPGTTLQQDVTVQISQQHLLVAVQQVAVLDAPLAGLVLPQCSSWQLEGKSSSRVLSITLCKAPPPGSEQRFAMWPSLLLAQDDSRLQQDQLRS</sequence>
<evidence type="ECO:0000259" key="1">
    <source>
        <dbReference type="PROSITE" id="PS51203"/>
    </source>
</evidence>
<organism evidence="2 3">
    <name type="scientific">Tetradesmus obliquus</name>
    <name type="common">Green alga</name>
    <name type="synonym">Acutodesmus obliquus</name>
    <dbReference type="NCBI Taxonomy" id="3088"/>
    <lineage>
        <taxon>Eukaryota</taxon>
        <taxon>Viridiplantae</taxon>
        <taxon>Chlorophyta</taxon>
        <taxon>core chlorophytes</taxon>
        <taxon>Chlorophyceae</taxon>
        <taxon>CS clade</taxon>
        <taxon>Sphaeropleales</taxon>
        <taxon>Scenedesmaceae</taxon>
        <taxon>Tetradesmus</taxon>
    </lineage>
</organism>
<dbReference type="Pfam" id="PF04969">
    <property type="entry name" value="CS"/>
    <property type="match status" value="1"/>
</dbReference>
<keyword evidence="3" id="KW-1185">Reference proteome</keyword>
<dbReference type="GO" id="GO:0051082">
    <property type="term" value="F:unfolded protein binding"/>
    <property type="evidence" value="ECO:0007669"/>
    <property type="project" value="TreeGrafter"/>
</dbReference>
<dbReference type="InterPro" id="IPR037898">
    <property type="entry name" value="NudC_fam"/>
</dbReference>
<proteinExistence type="predicted"/>
<dbReference type="PANTHER" id="PTHR12356">
    <property type="entry name" value="NUCLEAR MOVEMENT PROTEIN NUDC"/>
    <property type="match status" value="1"/>
</dbReference>
<dbReference type="SUPFAM" id="SSF49764">
    <property type="entry name" value="HSP20-like chaperones"/>
    <property type="match status" value="1"/>
</dbReference>
<accession>A0A383WHQ4</accession>
<dbReference type="InterPro" id="IPR007052">
    <property type="entry name" value="CS_dom"/>
</dbReference>
<dbReference type="InterPro" id="IPR008978">
    <property type="entry name" value="HSP20-like_chaperone"/>
</dbReference>
<evidence type="ECO:0000313" key="3">
    <source>
        <dbReference type="Proteomes" id="UP000256970"/>
    </source>
</evidence>
<protein>
    <recommendedName>
        <fullName evidence="1">CS domain-containing protein</fullName>
    </recommendedName>
</protein>
<dbReference type="PROSITE" id="PS51203">
    <property type="entry name" value="CS"/>
    <property type="match status" value="1"/>
</dbReference>
<name>A0A383WHQ4_TETOB</name>
<dbReference type="GO" id="GO:0005737">
    <property type="term" value="C:cytoplasm"/>
    <property type="evidence" value="ECO:0007669"/>
    <property type="project" value="TreeGrafter"/>
</dbReference>
<dbReference type="Proteomes" id="UP000256970">
    <property type="component" value="Unassembled WGS sequence"/>
</dbReference>
<dbReference type="EMBL" id="FNXT01001270">
    <property type="protein sequence ID" value="SZX76970.1"/>
    <property type="molecule type" value="Genomic_DNA"/>
</dbReference>
<evidence type="ECO:0000313" key="2">
    <source>
        <dbReference type="EMBL" id="SZX76970.1"/>
    </source>
</evidence>
<gene>
    <name evidence="2" type="ORF">BQ4739_LOCUS17331</name>
</gene>
<reference evidence="2 3" key="1">
    <citation type="submission" date="2016-10" db="EMBL/GenBank/DDBJ databases">
        <authorList>
            <person name="Cai Z."/>
        </authorList>
    </citation>
    <scope>NUCLEOTIDE SEQUENCE [LARGE SCALE GENOMIC DNA]</scope>
</reference>